<dbReference type="EMBL" id="KN847317">
    <property type="protein sequence ID" value="KIW61749.1"/>
    <property type="molecule type" value="Genomic_DNA"/>
</dbReference>
<dbReference type="AlphaFoldDB" id="A0A0D2FP05"/>
<dbReference type="Pfam" id="PF01485">
    <property type="entry name" value="IBR"/>
    <property type="match status" value="1"/>
</dbReference>
<dbReference type="Gene3D" id="4.10.1000.10">
    <property type="entry name" value="Zinc finger, CCCH-type"/>
    <property type="match status" value="1"/>
</dbReference>
<feature type="domain" description="RING-type" evidence="12">
    <location>
        <begin position="530"/>
        <end position="741"/>
    </location>
</feature>
<keyword evidence="3 8" id="KW-0479">Metal-binding</keyword>
<keyword evidence="5 8" id="KW-0863">Zinc-finger</keyword>
<dbReference type="GO" id="GO:0043161">
    <property type="term" value="P:proteasome-mediated ubiquitin-dependent protein catabolic process"/>
    <property type="evidence" value="ECO:0007669"/>
    <property type="project" value="TreeGrafter"/>
</dbReference>
<dbReference type="SUPFAM" id="SSF57850">
    <property type="entry name" value="RING/U-box"/>
    <property type="match status" value="2"/>
</dbReference>
<dbReference type="GO" id="GO:0097039">
    <property type="term" value="P:protein linear polyubiquitination"/>
    <property type="evidence" value="ECO:0007669"/>
    <property type="project" value="TreeGrafter"/>
</dbReference>
<proteinExistence type="predicted"/>
<evidence type="ECO:0000259" key="11">
    <source>
        <dbReference type="PROSITE" id="PS50103"/>
    </source>
</evidence>
<feature type="domain" description="RING-type" evidence="10">
    <location>
        <begin position="534"/>
        <end position="574"/>
    </location>
</feature>
<feature type="domain" description="C3H1-type" evidence="11">
    <location>
        <begin position="1"/>
        <end position="25"/>
    </location>
</feature>
<dbReference type="SMART" id="SM00647">
    <property type="entry name" value="IBR"/>
    <property type="match status" value="2"/>
</dbReference>
<dbReference type="InterPro" id="IPR013083">
    <property type="entry name" value="Znf_RING/FYVE/PHD"/>
</dbReference>
<dbReference type="GeneID" id="25323742"/>
<evidence type="ECO:0000313" key="14">
    <source>
        <dbReference type="Proteomes" id="UP000054342"/>
    </source>
</evidence>
<dbReference type="PROSITE" id="PS50103">
    <property type="entry name" value="ZF_C3H1"/>
    <property type="match status" value="2"/>
</dbReference>
<dbReference type="SMART" id="SM00184">
    <property type="entry name" value="RING"/>
    <property type="match status" value="2"/>
</dbReference>
<keyword evidence="7 8" id="KW-0862">Zinc</keyword>
<keyword evidence="6" id="KW-0833">Ubl conjugation pathway</keyword>
<dbReference type="RefSeq" id="XP_013322333.1">
    <property type="nucleotide sequence ID" value="XM_013466879.1"/>
</dbReference>
<gene>
    <name evidence="13" type="ORF">PV05_01834</name>
</gene>
<dbReference type="Pfam" id="PF00642">
    <property type="entry name" value="zf-CCCH"/>
    <property type="match status" value="1"/>
</dbReference>
<keyword evidence="4" id="KW-0677">Repeat</keyword>
<keyword evidence="2" id="KW-0808">Transferase</keyword>
<dbReference type="Proteomes" id="UP000054342">
    <property type="component" value="Unassembled WGS sequence"/>
</dbReference>
<evidence type="ECO:0000256" key="1">
    <source>
        <dbReference type="ARBA" id="ARBA00004906"/>
    </source>
</evidence>
<dbReference type="PROSITE" id="PS51873">
    <property type="entry name" value="TRIAD"/>
    <property type="match status" value="1"/>
</dbReference>
<dbReference type="GO" id="GO:0008270">
    <property type="term" value="F:zinc ion binding"/>
    <property type="evidence" value="ECO:0007669"/>
    <property type="project" value="UniProtKB-KW"/>
</dbReference>
<dbReference type="CDD" id="cd22585">
    <property type="entry name" value="Rcat_RBR_DEAH12-like"/>
    <property type="match status" value="1"/>
</dbReference>
<dbReference type="SUPFAM" id="SSF90229">
    <property type="entry name" value="CCCH zinc finger"/>
    <property type="match status" value="1"/>
</dbReference>
<feature type="compositionally biased region" description="Polar residues" evidence="9">
    <location>
        <begin position="76"/>
        <end position="100"/>
    </location>
</feature>
<dbReference type="InterPro" id="IPR036855">
    <property type="entry name" value="Znf_CCCH_sf"/>
</dbReference>
<sequence>MAICKYHARGVCIRGDLCKFEHDSNKEPQAGHQARPSQSFNLRAEAKEFLPHVTLECLFFQSGSCRNGDACRFQHSSPGSTDSNVTTSASRTRASPNGTGHDNPPIPPSDIQLRSKGAVVRFGPDGLVQNLQFPAHERSVAQKIKNGLPTPKVKIRTVCCSWFNPSKIAYLHYKSRKWANSAMRRFERKFQGRRIQCKLKPPPPHHGSKISIWSVQLSNVPADATENELKVVLKGLPPDNIVFGKSTCSRKPDEALNFVKDLLCPSGQQLETFESAQSASGAKTKVFACFKTLSDVETAVGISGTYSSHLGSRIYVEQMFIVKIPTLADIYSVLEDQVQELQVKNSTTARISVLRDEPHKPVSIRIHGHTPMPVAKAKTEVERLLKGTVVLKDNQGVLWDDYYATTAGFSYLRSLSQPGKVLVYRDLRRRQLVLHGCSTLFASVRCAVVKDFRQRRESLHFISLEGDLWSKALLSGFRRVTDSLGKQKAKLDVTRTPRLVTITGSAEDARLARKLLDSSSEHCEQETDDKRRECPVCFHDAEDPVELSCGHFYCQGCFEDQCRTIKDGTIPITCHGNGGSCEKVVTLDEIRKLLPHEQFEALLAASFDVYIRRHSDELDYCPTPDCDTVFRTTEEALVVPCENCLASICTKCHAISHEGWPCSVNDYEKSGDAERDQQWMDEHNIKRCPKCKTAIEKNGGCNHVICSACRQDICWVCAATFDDERDCYRHLREVHGSIGGEWAHLDAQ</sequence>
<dbReference type="InterPro" id="IPR001841">
    <property type="entry name" value="Znf_RING"/>
</dbReference>
<dbReference type="PANTHER" id="PTHR22770">
    <property type="entry name" value="UBIQUITIN CONJUGATING ENZYME 7 INTERACTING PROTEIN-RELATED"/>
    <property type="match status" value="1"/>
</dbReference>
<dbReference type="Gene3D" id="1.20.120.1750">
    <property type="match status" value="1"/>
</dbReference>
<dbReference type="GO" id="GO:0000151">
    <property type="term" value="C:ubiquitin ligase complex"/>
    <property type="evidence" value="ECO:0007669"/>
    <property type="project" value="TreeGrafter"/>
</dbReference>
<dbReference type="InterPro" id="IPR000571">
    <property type="entry name" value="Znf_CCCH"/>
</dbReference>
<evidence type="ECO:0000259" key="10">
    <source>
        <dbReference type="PROSITE" id="PS50089"/>
    </source>
</evidence>
<dbReference type="InterPro" id="IPR002867">
    <property type="entry name" value="IBR_dom"/>
</dbReference>
<feature type="region of interest" description="Disordered" evidence="9">
    <location>
        <begin position="76"/>
        <end position="108"/>
    </location>
</feature>
<evidence type="ECO:0000256" key="5">
    <source>
        <dbReference type="ARBA" id="ARBA00022771"/>
    </source>
</evidence>
<evidence type="ECO:0000256" key="8">
    <source>
        <dbReference type="PROSITE-ProRule" id="PRU00723"/>
    </source>
</evidence>
<dbReference type="GO" id="GO:0043130">
    <property type="term" value="F:ubiquitin binding"/>
    <property type="evidence" value="ECO:0007669"/>
    <property type="project" value="TreeGrafter"/>
</dbReference>
<dbReference type="PROSITE" id="PS00028">
    <property type="entry name" value="ZINC_FINGER_C2H2_1"/>
    <property type="match status" value="1"/>
</dbReference>
<dbReference type="STRING" id="348802.A0A0D2FP05"/>
<dbReference type="Pfam" id="PF22191">
    <property type="entry name" value="IBR_1"/>
    <property type="match status" value="1"/>
</dbReference>
<protein>
    <recommendedName>
        <fullName evidence="15">RING-type E3 ubiquitin transferase</fullName>
    </recommendedName>
</protein>
<dbReference type="InterPro" id="IPR051628">
    <property type="entry name" value="LUBAC_E3_Ligases"/>
</dbReference>
<name>A0A0D2FP05_9EURO</name>
<evidence type="ECO:0000256" key="9">
    <source>
        <dbReference type="SAM" id="MobiDB-lite"/>
    </source>
</evidence>
<dbReference type="HOGENOM" id="CLU_004235_1_1_1"/>
<evidence type="ECO:0000313" key="13">
    <source>
        <dbReference type="EMBL" id="KIW61749.1"/>
    </source>
</evidence>
<dbReference type="OrthoDB" id="9977870at2759"/>
<evidence type="ECO:0000256" key="4">
    <source>
        <dbReference type="ARBA" id="ARBA00022737"/>
    </source>
</evidence>
<accession>A0A0D2FP05</accession>
<evidence type="ECO:0000259" key="12">
    <source>
        <dbReference type="PROSITE" id="PS51873"/>
    </source>
</evidence>
<comment type="pathway">
    <text evidence="1">Protein modification; protein ubiquitination.</text>
</comment>
<feature type="zinc finger region" description="C3H1-type" evidence="8">
    <location>
        <begin position="1"/>
        <end position="25"/>
    </location>
</feature>
<evidence type="ECO:0000256" key="2">
    <source>
        <dbReference type="ARBA" id="ARBA00022679"/>
    </source>
</evidence>
<dbReference type="InterPro" id="IPR044066">
    <property type="entry name" value="TRIAD_supradom"/>
</dbReference>
<dbReference type="GO" id="GO:0004842">
    <property type="term" value="F:ubiquitin-protein transferase activity"/>
    <property type="evidence" value="ECO:0007669"/>
    <property type="project" value="TreeGrafter"/>
</dbReference>
<organism evidence="13 14">
    <name type="scientific">Exophiala xenobiotica</name>
    <dbReference type="NCBI Taxonomy" id="348802"/>
    <lineage>
        <taxon>Eukaryota</taxon>
        <taxon>Fungi</taxon>
        <taxon>Dikarya</taxon>
        <taxon>Ascomycota</taxon>
        <taxon>Pezizomycotina</taxon>
        <taxon>Eurotiomycetes</taxon>
        <taxon>Chaetothyriomycetidae</taxon>
        <taxon>Chaetothyriales</taxon>
        <taxon>Herpotrichiellaceae</taxon>
        <taxon>Exophiala</taxon>
    </lineage>
</organism>
<reference evidence="13 14" key="1">
    <citation type="submission" date="2015-01" db="EMBL/GenBank/DDBJ databases">
        <title>The Genome Sequence of Exophiala xenobiotica CBS118157.</title>
        <authorList>
            <consortium name="The Broad Institute Genomics Platform"/>
            <person name="Cuomo C."/>
            <person name="de Hoog S."/>
            <person name="Gorbushina A."/>
            <person name="Stielow B."/>
            <person name="Teixiera M."/>
            <person name="Abouelleil A."/>
            <person name="Chapman S.B."/>
            <person name="Priest M."/>
            <person name="Young S.K."/>
            <person name="Wortman J."/>
            <person name="Nusbaum C."/>
            <person name="Birren B."/>
        </authorList>
    </citation>
    <scope>NUCLEOTIDE SEQUENCE [LARGE SCALE GENOMIC DNA]</scope>
    <source>
        <strain evidence="13 14">CBS 118157</strain>
    </source>
</reference>
<feature type="domain" description="C3H1-type" evidence="11">
    <location>
        <begin position="56"/>
        <end position="78"/>
    </location>
</feature>
<dbReference type="Gene3D" id="3.30.40.10">
    <property type="entry name" value="Zinc/RING finger domain, C3HC4 (zinc finger)"/>
    <property type="match status" value="1"/>
</dbReference>
<evidence type="ECO:0000256" key="7">
    <source>
        <dbReference type="ARBA" id="ARBA00022833"/>
    </source>
</evidence>
<dbReference type="InterPro" id="IPR013087">
    <property type="entry name" value="Znf_C2H2_type"/>
</dbReference>
<evidence type="ECO:0000256" key="3">
    <source>
        <dbReference type="ARBA" id="ARBA00022723"/>
    </source>
</evidence>
<dbReference type="PANTHER" id="PTHR22770:SF13">
    <property type="entry name" value="RING-TYPE DOMAIN-CONTAINING PROTEIN"/>
    <property type="match status" value="1"/>
</dbReference>
<evidence type="ECO:0008006" key="15">
    <source>
        <dbReference type="Google" id="ProtNLM"/>
    </source>
</evidence>
<feature type="zinc finger region" description="C3H1-type" evidence="8">
    <location>
        <begin position="56"/>
        <end position="78"/>
    </location>
</feature>
<keyword evidence="14" id="KW-1185">Reference proteome</keyword>
<dbReference type="CDD" id="cd20335">
    <property type="entry name" value="BRcat_RBR"/>
    <property type="match status" value="1"/>
</dbReference>
<dbReference type="PROSITE" id="PS50089">
    <property type="entry name" value="ZF_RING_2"/>
    <property type="match status" value="1"/>
</dbReference>
<dbReference type="SMART" id="SM00356">
    <property type="entry name" value="ZnF_C3H1"/>
    <property type="match status" value="2"/>
</dbReference>
<evidence type="ECO:0000256" key="6">
    <source>
        <dbReference type="ARBA" id="ARBA00022786"/>
    </source>
</evidence>